<keyword evidence="1" id="KW-0812">Transmembrane</keyword>
<proteinExistence type="predicted"/>
<keyword evidence="1" id="KW-1133">Transmembrane helix</keyword>
<dbReference type="RefSeq" id="WP_115268899.1">
    <property type="nucleotide sequence ID" value="NZ_JBNPNB010000067.1"/>
</dbReference>
<evidence type="ECO:0000313" key="3">
    <source>
        <dbReference type="Proteomes" id="UP000254924"/>
    </source>
</evidence>
<dbReference type="Proteomes" id="UP000254924">
    <property type="component" value="Unassembled WGS sequence"/>
</dbReference>
<reference evidence="2 3" key="1">
    <citation type="submission" date="2018-06" db="EMBL/GenBank/DDBJ databases">
        <authorList>
            <consortium name="Pathogen Informatics"/>
            <person name="Doyle S."/>
        </authorList>
    </citation>
    <scope>NUCLEOTIDE SEQUENCE [LARGE SCALE GENOMIC DNA]</scope>
    <source>
        <strain evidence="2 3">NCTC12224</strain>
    </source>
</reference>
<keyword evidence="3" id="KW-1185">Reference proteome</keyword>
<organism evidence="2 3">
    <name type="scientific">Streptococcus hyointestinalis</name>
    <dbReference type="NCBI Taxonomy" id="1337"/>
    <lineage>
        <taxon>Bacteria</taxon>
        <taxon>Bacillati</taxon>
        <taxon>Bacillota</taxon>
        <taxon>Bacilli</taxon>
        <taxon>Lactobacillales</taxon>
        <taxon>Streptococcaceae</taxon>
        <taxon>Streptococcus</taxon>
    </lineage>
</organism>
<evidence type="ECO:0008006" key="4">
    <source>
        <dbReference type="Google" id="ProtNLM"/>
    </source>
</evidence>
<gene>
    <name evidence="2" type="ORF">NCTC12224_01039</name>
</gene>
<dbReference type="AlphaFoldDB" id="A0A380K8W8"/>
<protein>
    <recommendedName>
        <fullName evidence="4">Phage protein</fullName>
    </recommendedName>
</protein>
<keyword evidence="1" id="KW-0472">Membrane</keyword>
<evidence type="ECO:0000256" key="1">
    <source>
        <dbReference type="SAM" id="Phobius"/>
    </source>
</evidence>
<dbReference type="GeneID" id="78356462"/>
<dbReference type="EMBL" id="UHFN01000007">
    <property type="protein sequence ID" value="SUN60720.1"/>
    <property type="molecule type" value="Genomic_DNA"/>
</dbReference>
<sequence>MNTVFYLFLAILLLFTITKIALLMVYMRSIKPEVDENGHIIKKPVEDLSDAEKKEQEEEEYDRDW</sequence>
<accession>A0A380K8W8</accession>
<name>A0A380K8W8_9STRE</name>
<feature type="transmembrane region" description="Helical" evidence="1">
    <location>
        <begin position="6"/>
        <end position="26"/>
    </location>
</feature>
<evidence type="ECO:0000313" key="2">
    <source>
        <dbReference type="EMBL" id="SUN60720.1"/>
    </source>
</evidence>